<comment type="subunit">
    <text evidence="2 12">Homodimer.</text>
</comment>
<keyword evidence="10 12" id="KW-0486">Methionine biosynthesis</keyword>
<accession>A0A178IEM0</accession>
<comment type="caution">
    <text evidence="12">Lacks conserved residue(s) required for the propagation of feature annotation.</text>
</comment>
<dbReference type="EMBL" id="LRRQ01000167">
    <property type="protein sequence ID" value="OAM87607.1"/>
    <property type="molecule type" value="Genomic_DNA"/>
</dbReference>
<keyword evidence="11 12" id="KW-0511">Multifunctional enzyme</keyword>
<dbReference type="EC" id="1.5.1.5" evidence="12"/>
<dbReference type="SUPFAM" id="SSF53223">
    <property type="entry name" value="Aminoacid dehydrogenase-like, N-terminal domain"/>
    <property type="match status" value="1"/>
</dbReference>
<comment type="catalytic activity">
    <reaction evidence="12">
        <text>(6R)-5,10-methylene-5,6,7,8-tetrahydrofolate + NADP(+) = (6R)-5,10-methenyltetrahydrofolate + NADPH</text>
        <dbReference type="Rhea" id="RHEA:22812"/>
        <dbReference type="ChEBI" id="CHEBI:15636"/>
        <dbReference type="ChEBI" id="CHEBI:57455"/>
        <dbReference type="ChEBI" id="CHEBI:57783"/>
        <dbReference type="ChEBI" id="CHEBI:58349"/>
        <dbReference type="EC" id="1.5.1.5"/>
    </reaction>
</comment>
<dbReference type="STRING" id="1184151.AW736_22095"/>
<dbReference type="GO" id="GO:0005829">
    <property type="term" value="C:cytosol"/>
    <property type="evidence" value="ECO:0007669"/>
    <property type="project" value="TreeGrafter"/>
</dbReference>
<dbReference type="PANTHER" id="PTHR48099:SF5">
    <property type="entry name" value="C-1-TETRAHYDROFOLATE SYNTHASE, CYTOPLASMIC"/>
    <property type="match status" value="1"/>
</dbReference>
<dbReference type="GO" id="GO:0004477">
    <property type="term" value="F:methenyltetrahydrofolate cyclohydrolase activity"/>
    <property type="evidence" value="ECO:0007669"/>
    <property type="project" value="UniProtKB-UniRule"/>
</dbReference>
<dbReference type="NCBIfam" id="NF010783">
    <property type="entry name" value="PRK14186.1"/>
    <property type="match status" value="1"/>
</dbReference>
<dbReference type="FunFam" id="3.40.50.720:FF:000189">
    <property type="entry name" value="Bifunctional protein FolD"/>
    <property type="match status" value="1"/>
</dbReference>
<dbReference type="InterPro" id="IPR020867">
    <property type="entry name" value="THF_DH/CycHdrlase_CS"/>
</dbReference>
<dbReference type="Gene3D" id="3.40.50.720">
    <property type="entry name" value="NAD(P)-binding Rossmann-like Domain"/>
    <property type="match status" value="1"/>
</dbReference>
<dbReference type="InterPro" id="IPR000672">
    <property type="entry name" value="THF_DH/CycHdrlase"/>
</dbReference>
<evidence type="ECO:0000256" key="2">
    <source>
        <dbReference type="ARBA" id="ARBA00011738"/>
    </source>
</evidence>
<dbReference type="FunFam" id="3.40.50.10860:FF:000005">
    <property type="entry name" value="C-1-tetrahydrofolate synthase, cytoplasmic, putative"/>
    <property type="match status" value="1"/>
</dbReference>
<protein>
    <recommendedName>
        <fullName evidence="12">Bifunctional protein FolD</fullName>
    </recommendedName>
    <domain>
        <recommendedName>
            <fullName evidence="12">Methylenetetrahydrofolate dehydrogenase</fullName>
            <ecNumber evidence="12">1.5.1.5</ecNumber>
        </recommendedName>
    </domain>
    <domain>
        <recommendedName>
            <fullName evidence="12">Methenyltetrahydrofolate cyclohydrolase</fullName>
            <ecNumber evidence="12">3.5.4.9</ecNumber>
        </recommendedName>
    </domain>
</protein>
<comment type="function">
    <text evidence="12">Catalyzes the oxidation of 5,10-methylenetetrahydrofolate to 5,10-methenyltetrahydrofolate and then the hydrolysis of 5,10-methenyltetrahydrofolate to 10-formyltetrahydrofolate.</text>
</comment>
<feature type="binding site" evidence="12">
    <location>
        <begin position="162"/>
        <end position="164"/>
    </location>
    <ligand>
        <name>NADP(+)</name>
        <dbReference type="ChEBI" id="CHEBI:58349"/>
    </ligand>
</feature>
<dbReference type="InterPro" id="IPR036291">
    <property type="entry name" value="NAD(P)-bd_dom_sf"/>
</dbReference>
<dbReference type="OrthoDB" id="9803580at2"/>
<reference evidence="15 16" key="1">
    <citation type="submission" date="2016-01" db="EMBL/GenBank/DDBJ databases">
        <title>High potential of lignocellulose degradation of a new Verrucomicrobia species.</title>
        <authorList>
            <person name="Wang Y."/>
            <person name="Shi Y."/>
            <person name="Qiu Z."/>
            <person name="Liu S."/>
            <person name="Yang H."/>
        </authorList>
    </citation>
    <scope>NUCLEOTIDE SEQUENCE [LARGE SCALE GENOMIC DNA]</scope>
    <source>
        <strain evidence="15 16">TSB47</strain>
    </source>
</reference>
<comment type="caution">
    <text evidence="15">The sequence shown here is derived from an EMBL/GenBank/DDBJ whole genome shotgun (WGS) entry which is preliminary data.</text>
</comment>
<dbReference type="UniPathway" id="UPA00193"/>
<dbReference type="SUPFAM" id="SSF51735">
    <property type="entry name" value="NAD(P)-binding Rossmann-fold domains"/>
    <property type="match status" value="1"/>
</dbReference>
<evidence type="ECO:0000256" key="7">
    <source>
        <dbReference type="ARBA" id="ARBA00022857"/>
    </source>
</evidence>
<dbReference type="Gene3D" id="3.40.50.10860">
    <property type="entry name" value="Leucine Dehydrogenase, chain A, domain 1"/>
    <property type="match status" value="1"/>
</dbReference>
<dbReference type="InterPro" id="IPR046346">
    <property type="entry name" value="Aminoacid_DH-like_N_sf"/>
</dbReference>
<dbReference type="GO" id="GO:0004488">
    <property type="term" value="F:methylenetetrahydrofolate dehydrogenase (NADP+) activity"/>
    <property type="evidence" value="ECO:0007669"/>
    <property type="project" value="UniProtKB-UniRule"/>
</dbReference>
<evidence type="ECO:0000256" key="8">
    <source>
        <dbReference type="ARBA" id="ARBA00023002"/>
    </source>
</evidence>
<dbReference type="GO" id="GO:0035999">
    <property type="term" value="P:tetrahydrofolate interconversion"/>
    <property type="evidence" value="ECO:0007669"/>
    <property type="project" value="UniProtKB-UniRule"/>
</dbReference>
<dbReference type="AlphaFoldDB" id="A0A178IEM0"/>
<organism evidence="15 16">
    <name type="scientific">Termitidicoccus mucosus</name>
    <dbReference type="NCBI Taxonomy" id="1184151"/>
    <lineage>
        <taxon>Bacteria</taxon>
        <taxon>Pseudomonadati</taxon>
        <taxon>Verrucomicrobiota</taxon>
        <taxon>Opitutia</taxon>
        <taxon>Opitutales</taxon>
        <taxon>Opitutaceae</taxon>
        <taxon>Termitidicoccus</taxon>
    </lineage>
</organism>
<evidence type="ECO:0000259" key="13">
    <source>
        <dbReference type="Pfam" id="PF00763"/>
    </source>
</evidence>
<dbReference type="Pfam" id="PF02882">
    <property type="entry name" value="THF_DHG_CYH_C"/>
    <property type="match status" value="1"/>
</dbReference>
<keyword evidence="6 12" id="KW-0378">Hydrolase</keyword>
<dbReference type="GO" id="GO:0009086">
    <property type="term" value="P:methionine biosynthetic process"/>
    <property type="evidence" value="ECO:0007669"/>
    <property type="project" value="UniProtKB-KW"/>
</dbReference>
<dbReference type="PANTHER" id="PTHR48099">
    <property type="entry name" value="C-1-TETRAHYDROFOLATE SYNTHASE, CYTOPLASMIC-RELATED"/>
    <property type="match status" value="1"/>
</dbReference>
<evidence type="ECO:0000256" key="5">
    <source>
        <dbReference type="ARBA" id="ARBA00022755"/>
    </source>
</evidence>
<evidence type="ECO:0000256" key="9">
    <source>
        <dbReference type="ARBA" id="ARBA00023102"/>
    </source>
</evidence>
<keyword evidence="5 12" id="KW-0658">Purine biosynthesis</keyword>
<feature type="domain" description="Tetrahydrofolate dehydrogenase/cyclohydrolase NAD(P)-binding" evidence="14">
    <location>
        <begin position="136"/>
        <end position="288"/>
    </location>
</feature>
<evidence type="ECO:0000256" key="11">
    <source>
        <dbReference type="ARBA" id="ARBA00023268"/>
    </source>
</evidence>
<comment type="similarity">
    <text evidence="12">Belongs to the tetrahydrofolate dehydrogenase/cyclohydrolase family.</text>
</comment>
<evidence type="ECO:0000256" key="1">
    <source>
        <dbReference type="ARBA" id="ARBA00004777"/>
    </source>
</evidence>
<dbReference type="InterPro" id="IPR020630">
    <property type="entry name" value="THF_DH/CycHdrlase_cat_dom"/>
</dbReference>
<dbReference type="EC" id="3.5.4.9" evidence="12"/>
<dbReference type="CDD" id="cd01080">
    <property type="entry name" value="NAD_bind_m-THF_DH_Cyclohyd"/>
    <property type="match status" value="1"/>
</dbReference>
<dbReference type="PROSITE" id="PS00767">
    <property type="entry name" value="THF_DHG_CYH_2"/>
    <property type="match status" value="1"/>
</dbReference>
<comment type="pathway">
    <text evidence="1 12">One-carbon metabolism; tetrahydrofolate interconversion.</text>
</comment>
<proteinExistence type="inferred from homology"/>
<evidence type="ECO:0000256" key="3">
    <source>
        <dbReference type="ARBA" id="ARBA00022563"/>
    </source>
</evidence>
<evidence type="ECO:0000256" key="6">
    <source>
        <dbReference type="ARBA" id="ARBA00022801"/>
    </source>
</evidence>
<keyword evidence="9 12" id="KW-0368">Histidine biosynthesis</keyword>
<evidence type="ECO:0000256" key="12">
    <source>
        <dbReference type="HAMAP-Rule" id="MF_01576"/>
    </source>
</evidence>
<dbReference type="Pfam" id="PF00763">
    <property type="entry name" value="THF_DHG_CYH"/>
    <property type="match status" value="1"/>
</dbReference>
<dbReference type="Proteomes" id="UP000078486">
    <property type="component" value="Unassembled WGS sequence"/>
</dbReference>
<dbReference type="PRINTS" id="PR00085">
    <property type="entry name" value="THFDHDRGNASE"/>
</dbReference>
<feature type="domain" description="Tetrahydrofolate dehydrogenase/cyclohydrolase catalytic" evidence="13">
    <location>
        <begin position="4"/>
        <end position="116"/>
    </location>
</feature>
<keyword evidence="16" id="KW-1185">Reference proteome</keyword>
<evidence type="ECO:0000256" key="10">
    <source>
        <dbReference type="ARBA" id="ARBA00023167"/>
    </source>
</evidence>
<evidence type="ECO:0000313" key="16">
    <source>
        <dbReference type="Proteomes" id="UP000078486"/>
    </source>
</evidence>
<sequence length="299" mass="31451">MQLIDGNQIAKTLIAELKAEVSAAPGRKPCIALVRVGDDPASVSYVTKKEKTSAEIGITSRVILPPVTIPQDELFALIDRLNADPAVDGILVQSPLPKHIDEVAGFRRVAPHKDVDGFNTINLGKVAQEDDTGFVACTPAGIMELLARSSVDLRGKHVVVLGRSLIVGKPVALLALQKKAGANGTVTICHSQTANLPALTRQADVLIAAIGRAAFVTADMVKPGAVVIDVGINRVADATKKSGCRLVGDVDFAQVAPKCSQITPVPGGVGPMTVALLMKNTVKAWRQNNQKTENLKAET</sequence>
<name>A0A178IEM0_9BACT</name>
<evidence type="ECO:0000259" key="14">
    <source>
        <dbReference type="Pfam" id="PF02882"/>
    </source>
</evidence>
<dbReference type="GO" id="GO:0006164">
    <property type="term" value="P:purine nucleotide biosynthetic process"/>
    <property type="evidence" value="ECO:0007669"/>
    <property type="project" value="UniProtKB-KW"/>
</dbReference>
<feature type="binding site" evidence="12">
    <location>
        <position position="232"/>
    </location>
    <ligand>
        <name>NADP(+)</name>
        <dbReference type="ChEBI" id="CHEBI:58349"/>
    </ligand>
</feature>
<gene>
    <name evidence="12" type="primary">folD</name>
    <name evidence="15" type="ORF">AW736_22095</name>
</gene>
<evidence type="ECO:0000256" key="4">
    <source>
        <dbReference type="ARBA" id="ARBA00022605"/>
    </source>
</evidence>
<comment type="catalytic activity">
    <reaction evidence="12">
        <text>(6R)-5,10-methenyltetrahydrofolate + H2O = (6R)-10-formyltetrahydrofolate + H(+)</text>
        <dbReference type="Rhea" id="RHEA:23700"/>
        <dbReference type="ChEBI" id="CHEBI:15377"/>
        <dbReference type="ChEBI" id="CHEBI:15378"/>
        <dbReference type="ChEBI" id="CHEBI:57455"/>
        <dbReference type="ChEBI" id="CHEBI:195366"/>
        <dbReference type="EC" id="3.5.4.9"/>
    </reaction>
</comment>
<keyword evidence="7 12" id="KW-0521">NADP</keyword>
<dbReference type="GO" id="GO:0000105">
    <property type="term" value="P:L-histidine biosynthetic process"/>
    <property type="evidence" value="ECO:0007669"/>
    <property type="project" value="UniProtKB-KW"/>
</dbReference>
<dbReference type="InterPro" id="IPR020631">
    <property type="entry name" value="THF_DH/CycHdrlase_NAD-bd_dom"/>
</dbReference>
<keyword evidence="3 12" id="KW-0554">One-carbon metabolism</keyword>
<dbReference type="RefSeq" id="WP_068772479.1">
    <property type="nucleotide sequence ID" value="NZ_KV441844.1"/>
</dbReference>
<dbReference type="HAMAP" id="MF_01576">
    <property type="entry name" value="THF_DHG_CYH"/>
    <property type="match status" value="1"/>
</dbReference>
<keyword evidence="4 12" id="KW-0028">Amino-acid biosynthesis</keyword>
<evidence type="ECO:0000313" key="15">
    <source>
        <dbReference type="EMBL" id="OAM87607.1"/>
    </source>
</evidence>
<keyword evidence="8 12" id="KW-0560">Oxidoreductase</keyword>